<keyword evidence="3" id="KW-0812">Transmembrane</keyword>
<dbReference type="SUPFAM" id="SSF49503">
    <property type="entry name" value="Cupredoxins"/>
    <property type="match status" value="3"/>
</dbReference>
<keyword evidence="6" id="KW-1185">Reference proteome</keyword>
<name>C1MMM9_MICPC</name>
<evidence type="ECO:0000313" key="6">
    <source>
        <dbReference type="Proteomes" id="UP000001876"/>
    </source>
</evidence>
<feature type="domain" description="Plastocyanin-like" evidence="4">
    <location>
        <begin position="861"/>
        <end position="978"/>
    </location>
</feature>
<organism evidence="6">
    <name type="scientific">Micromonas pusilla (strain CCMP1545)</name>
    <name type="common">Picoplanktonic green alga</name>
    <dbReference type="NCBI Taxonomy" id="564608"/>
    <lineage>
        <taxon>Eukaryota</taxon>
        <taxon>Viridiplantae</taxon>
        <taxon>Chlorophyta</taxon>
        <taxon>Mamiellophyceae</taxon>
        <taxon>Mamiellales</taxon>
        <taxon>Mamiellaceae</taxon>
        <taxon>Micromonas</taxon>
    </lineage>
</organism>
<comment type="similarity">
    <text evidence="1">Belongs to the multicopper oxidase family.</text>
</comment>
<accession>C1MMM9</accession>
<dbReference type="PANTHER" id="PTHR48267:SF1">
    <property type="entry name" value="BILIRUBIN OXIDASE"/>
    <property type="match status" value="1"/>
</dbReference>
<dbReference type="CDD" id="cd13889">
    <property type="entry name" value="CuRO_3_BOD"/>
    <property type="match status" value="1"/>
</dbReference>
<gene>
    <name evidence="5" type="ORF">MICPUCDRAFT_38930</name>
</gene>
<dbReference type="GO" id="GO:0005507">
    <property type="term" value="F:copper ion binding"/>
    <property type="evidence" value="ECO:0007669"/>
    <property type="project" value="InterPro"/>
</dbReference>
<sequence>MRPRARARRGAVATTVAAVRAAVDASRRLPTSYRRIALLPVLALCALGACVGLADAGPALGARRRLLDAVATPVPVRASAKAATRPPTIVSARRPEPDAAAARFGGAEAAKPRGATTRPRFDPDADAELDLEPRPRDGITRPGRVGVARPDGVSRPERPTSTASDPLWGVSGEAALHLEEGWCPPGVVNFANCDPRPGTALGLPTPRVPVIDDDAADAVLLGRADWENDLSLKPFRLRFTMPPRAVPQATVENVVIEAKNPGGYSKTQTFEWYEVRQMLSFIELFPPNVCAPDPNVCRPCVTAENSAGVEHGAPALDDPATCVDGRRCLRAGEVPFWWYNGIAPGPLFRIPTDLKWRNALKDAQAQQFVPPVVVVRQANDLPADCAGGATTHDELECKRAITSTHHHGSHSLPGFDGWADDVTKSGEWKDYVYAVDMGPRTNWYHDHGIHNTGFNVANGLFAMFPIYVPPQYEDGPHGERILPRWIDGVCNVFADGPGNLGNKEGRCFEFPMILSEARFNNEGGQTANGDGKGVANVPAGTCRVDYEIEGNIYKADVITVNKLPWPKMKVFAGYKYRGRVLGASISRSYRLSLSGGNGCAKMIVVGTDTELLLNPVVVKFLDVNSGERYQVVFDFSNCVVPEGKKKINVHLRNANDFLNNEEYLHTDKVMRFQVRNPPAKIKNAGQPSMLASDWEGGGGVPCALDPSTMTGENAKICANAKLVPDAAPTWYKNEDVCLLSENDALLRREAVQTALRALDVVRGVEPDAYGETRVREITESRPASVDISATFSADDPKTNPNGFATLSDACHGASGQGEMTTTHAKLEVAGAVGPVQCVTVRTLIFARTGGEWVINDKTWRSGDRDAMGRIEAAAQYGCLEVWHIITGGGGWHHPVHLHLIDAWIVERKDGREDEARKAWPEGRGVFPYETGSKDVFFVGFNEHVTIAFFADSNRGNYMFHCHNLIHEDDDMLLAFTVTRETYDADAVPVSKDLMMQPPFDPRFPYQTKVTPGESTKSQGQDVHRYLFPRSTQPDGANSGLVTASGYMFEYEKLWQVQSPIRDHQVEATAAIKELFENGGKGRTGKYYEEDGKFYASGERNVAGDLLLGEDTEPSQKNRNGDIEEMFFSRY</sequence>
<feature type="transmembrane region" description="Helical" evidence="3">
    <location>
        <begin position="37"/>
        <end position="56"/>
    </location>
</feature>
<dbReference type="InterPro" id="IPR011706">
    <property type="entry name" value="Cu-oxidase_C"/>
</dbReference>
<evidence type="ECO:0000256" key="2">
    <source>
        <dbReference type="SAM" id="MobiDB-lite"/>
    </source>
</evidence>
<dbReference type="InterPro" id="IPR008972">
    <property type="entry name" value="Cupredoxin"/>
</dbReference>
<dbReference type="eggNOG" id="ENOG502QR4X">
    <property type="taxonomic scope" value="Eukaryota"/>
</dbReference>
<evidence type="ECO:0000259" key="4">
    <source>
        <dbReference type="Pfam" id="PF07731"/>
    </source>
</evidence>
<dbReference type="GeneID" id="9682395"/>
<feature type="region of interest" description="Disordered" evidence="2">
    <location>
        <begin position="103"/>
        <end position="168"/>
    </location>
</feature>
<dbReference type="OrthoDB" id="262547at2759"/>
<protein>
    <submittedName>
        <fullName evidence="5">Predicted protein</fullName>
    </submittedName>
</protein>
<proteinExistence type="inferred from homology"/>
<keyword evidence="3" id="KW-1133">Transmembrane helix</keyword>
<dbReference type="KEGG" id="mpp:MICPUCDRAFT_38930"/>
<dbReference type="PANTHER" id="PTHR48267">
    <property type="entry name" value="CUPREDOXIN SUPERFAMILY PROTEIN"/>
    <property type="match status" value="1"/>
</dbReference>
<dbReference type="RefSeq" id="XP_003057434.1">
    <property type="nucleotide sequence ID" value="XM_003057388.1"/>
</dbReference>
<evidence type="ECO:0000313" key="5">
    <source>
        <dbReference type="EMBL" id="EEH59079.1"/>
    </source>
</evidence>
<dbReference type="EMBL" id="GG663737">
    <property type="protein sequence ID" value="EEH59079.1"/>
    <property type="molecule type" value="Genomic_DNA"/>
</dbReference>
<dbReference type="InterPro" id="IPR045087">
    <property type="entry name" value="Cu-oxidase_fam"/>
</dbReference>
<reference evidence="5 6" key="1">
    <citation type="journal article" date="2009" name="Science">
        <title>Green evolution and dynamic adaptations revealed by genomes of the marine picoeukaryotes Micromonas.</title>
        <authorList>
            <person name="Worden A.Z."/>
            <person name="Lee J.H."/>
            <person name="Mock T."/>
            <person name="Rouze P."/>
            <person name="Simmons M.P."/>
            <person name="Aerts A.L."/>
            <person name="Allen A.E."/>
            <person name="Cuvelier M.L."/>
            <person name="Derelle E."/>
            <person name="Everett M.V."/>
            <person name="Foulon E."/>
            <person name="Grimwood J."/>
            <person name="Gundlach H."/>
            <person name="Henrissat B."/>
            <person name="Napoli C."/>
            <person name="McDonald S.M."/>
            <person name="Parker M.S."/>
            <person name="Rombauts S."/>
            <person name="Salamov A."/>
            <person name="Von Dassow P."/>
            <person name="Badger J.H."/>
            <person name="Coutinho P.M."/>
            <person name="Demir E."/>
            <person name="Dubchak I."/>
            <person name="Gentemann C."/>
            <person name="Eikrem W."/>
            <person name="Gready J.E."/>
            <person name="John U."/>
            <person name="Lanier W."/>
            <person name="Lindquist E.A."/>
            <person name="Lucas S."/>
            <person name="Mayer K.F."/>
            <person name="Moreau H."/>
            <person name="Not F."/>
            <person name="Otillar R."/>
            <person name="Panaud O."/>
            <person name="Pangilinan J."/>
            <person name="Paulsen I."/>
            <person name="Piegu B."/>
            <person name="Poliakov A."/>
            <person name="Robbens S."/>
            <person name="Schmutz J."/>
            <person name="Toulza E."/>
            <person name="Wyss T."/>
            <person name="Zelensky A."/>
            <person name="Zhou K."/>
            <person name="Armbrust E.V."/>
            <person name="Bhattacharya D."/>
            <person name="Goodenough U.W."/>
            <person name="Van de Peer Y."/>
            <person name="Grigoriev I.V."/>
        </authorList>
    </citation>
    <scope>NUCLEOTIDE SEQUENCE [LARGE SCALE GENOMIC DNA]</scope>
    <source>
        <strain evidence="5 6">CCMP1545</strain>
    </source>
</reference>
<evidence type="ECO:0000256" key="1">
    <source>
        <dbReference type="ARBA" id="ARBA00010609"/>
    </source>
</evidence>
<evidence type="ECO:0000256" key="3">
    <source>
        <dbReference type="SAM" id="Phobius"/>
    </source>
</evidence>
<dbReference type="GO" id="GO:0016491">
    <property type="term" value="F:oxidoreductase activity"/>
    <property type="evidence" value="ECO:0007669"/>
    <property type="project" value="InterPro"/>
</dbReference>
<keyword evidence="3" id="KW-0472">Membrane</keyword>
<dbReference type="Pfam" id="PF07731">
    <property type="entry name" value="Cu-oxidase_2"/>
    <property type="match status" value="1"/>
</dbReference>
<dbReference type="STRING" id="564608.C1MMM9"/>
<dbReference type="Proteomes" id="UP000001876">
    <property type="component" value="Unassembled WGS sequence"/>
</dbReference>
<dbReference type="AlphaFoldDB" id="C1MMM9"/>
<dbReference type="Gene3D" id="2.60.40.420">
    <property type="entry name" value="Cupredoxins - blue copper proteins"/>
    <property type="match status" value="3"/>
</dbReference>